<keyword evidence="1" id="KW-0677">Repeat</keyword>
<feature type="region of interest" description="Disordered" evidence="4">
    <location>
        <begin position="370"/>
        <end position="393"/>
    </location>
</feature>
<keyword evidence="7" id="KW-1185">Reference proteome</keyword>
<feature type="transmembrane region" description="Helical" evidence="5">
    <location>
        <begin position="183"/>
        <end position="207"/>
    </location>
</feature>
<dbReference type="EMBL" id="LXJU01000008">
    <property type="protein sequence ID" value="OGE53354.1"/>
    <property type="molecule type" value="Genomic_DNA"/>
</dbReference>
<feature type="region of interest" description="Disordered" evidence="4">
    <location>
        <begin position="101"/>
        <end position="125"/>
    </location>
</feature>
<dbReference type="GeneID" id="34576193"/>
<dbReference type="Pfam" id="PF00023">
    <property type="entry name" value="Ank"/>
    <property type="match status" value="3"/>
</dbReference>
<accession>A0A1F5LJH2</accession>
<name>A0A1F5LJH2_PENAI</name>
<protein>
    <submittedName>
        <fullName evidence="6">Uncharacterized protein</fullName>
    </submittedName>
</protein>
<feature type="repeat" description="ANK" evidence="3">
    <location>
        <begin position="1200"/>
        <end position="1224"/>
    </location>
</feature>
<dbReference type="SUPFAM" id="SSF48403">
    <property type="entry name" value="Ankyrin repeat"/>
    <property type="match status" value="1"/>
</dbReference>
<dbReference type="PANTHER" id="PTHR24188:SF29">
    <property type="entry name" value="GH09064P"/>
    <property type="match status" value="1"/>
</dbReference>
<dbReference type="PANTHER" id="PTHR24188">
    <property type="entry name" value="ANKYRIN REPEAT PROTEIN"/>
    <property type="match status" value="1"/>
</dbReference>
<keyword evidence="5" id="KW-1133">Transmembrane helix</keyword>
<evidence type="ECO:0000256" key="2">
    <source>
        <dbReference type="ARBA" id="ARBA00023043"/>
    </source>
</evidence>
<organism evidence="6 7">
    <name type="scientific">Penicillium arizonense</name>
    <dbReference type="NCBI Taxonomy" id="1835702"/>
    <lineage>
        <taxon>Eukaryota</taxon>
        <taxon>Fungi</taxon>
        <taxon>Dikarya</taxon>
        <taxon>Ascomycota</taxon>
        <taxon>Pezizomycotina</taxon>
        <taxon>Eurotiomycetes</taxon>
        <taxon>Eurotiomycetidae</taxon>
        <taxon>Eurotiales</taxon>
        <taxon>Aspergillaceae</taxon>
        <taxon>Penicillium</taxon>
    </lineage>
</organism>
<dbReference type="STRING" id="1835702.A0A1F5LJH2"/>
<feature type="repeat" description="ANK" evidence="3">
    <location>
        <begin position="926"/>
        <end position="951"/>
    </location>
</feature>
<feature type="repeat" description="ANK" evidence="3">
    <location>
        <begin position="1166"/>
        <end position="1190"/>
    </location>
</feature>
<reference evidence="6 7" key="1">
    <citation type="journal article" date="2016" name="Sci. Rep.">
        <title>Penicillium arizonense, a new, genome sequenced fungal species, reveals a high chemical diversity in secreted metabolites.</title>
        <authorList>
            <person name="Grijseels S."/>
            <person name="Nielsen J.C."/>
            <person name="Randelovic M."/>
            <person name="Nielsen J."/>
            <person name="Nielsen K.F."/>
            <person name="Workman M."/>
            <person name="Frisvad J.C."/>
        </authorList>
    </citation>
    <scope>NUCLEOTIDE SEQUENCE [LARGE SCALE GENOMIC DNA]</scope>
    <source>
        <strain evidence="6 7">CBS 141311</strain>
    </source>
</reference>
<dbReference type="RefSeq" id="XP_022488792.1">
    <property type="nucleotide sequence ID" value="XM_022631459.1"/>
</dbReference>
<evidence type="ECO:0000256" key="3">
    <source>
        <dbReference type="PROSITE-ProRule" id="PRU00023"/>
    </source>
</evidence>
<feature type="repeat" description="ANK" evidence="3">
    <location>
        <begin position="1098"/>
        <end position="1122"/>
    </location>
</feature>
<sequence>MAPMGILTAVVSAIRVCGTASLRAFIGRAQEGAGNAEAELCSSTSRDVCELYNNGGIARVFGRPKILEVVHDPDHDFNDKSDDTAGIYTFQEYVRGKGKCTWQKQKSKRKKQKDPESDLKEDSPHTVFSPNLSLNIGIKKQPNAVFNAIALGGLILQSAVLVFAGVVTYYLRWEKNGSRPESYACPLLVIGTVLVCGGMFYCAFLVGQSTDEDVWLRQKNYTDNSSMYWVQPGNQIVGDQTFDAFSHTDYDDRLEKYTTSRRKNGPREWKFEVWTAIGTTISGFVLQFTGLRGIHSAVAVAQLGIVLVMSTARAALRMERFKSDANSFAKFPDEILGHELDWLALRIGRNIIEKDLKDAIKKEIGKDDSSLWWSSSSLSSKSSARSPPSPQSRYLWRFKGAPNTDRISLKDPTANMPHNAAAILLAYRTRLASLTVSSTAPARSFRSEMVEVRTESQQLAALIEATVDTIFSKAEIKKEWKEAISMFWGIDCAISEHLKDTTISSKDHRLYLEFTRQKDLDTGKYWVLKNSMELEGLLGLWVWSLKSDPAIEVQDPDTGLTNSIAGRIKARRVLPAEQVIKADLGIWLGDDLNSMTKYTLPSTSDLSDMSAIWKKWGKTVEQTKNPLPVEHNVTLVRFFGRKAAQSSQSQVSKTSSLFSAPINGSLVSACAQEIFSSFLESILDIVDDVGPVDLQETEPFRLQNSLVTEVVTLFAQMQLGTRQEALLCVVPLMISHLKTPSPASVLAAAGKSATKQRRSNEWKKAEEMLRWVWRICIQSQSSLADTPDEDGNHQRASKYTLAELATIALGELYRWALVDKRTFGMDGISWLEKQKSSHSVSICEVIDRYVAVANGVERDEVSRTDLFSTTENGCLTTTLLALTRPASNMESEQKGNALCLAAKRGWAEVVRALLELNTEPDFQDAASRTPLSYAAANGNVDIARELIYSGSFPDLGCPRNRTPLSYASEAGAYRVVELLLRDIRVSPDHKDSSGLTPLCWAAKNAHDIVVEQLLDTGKVDPDAMKSGRGTPLWWAALEGHDSIVQRLLDTGKVDPDARNGNDQIVKTPLSNAASKGHGTIVKLLLETGKVDPDSKDNGGRTPLYWAAIEGHEKVVKQLLETGKVDPDAMDSGGWTPLTNAAINGHETIVKLLLQTENIDPDTIDQRGHTPLSYAARHGHDHIVKLLIKTGKVDPNARDDWNKTPLHWAARFGRSTVVKQLLENSMVDPDAKDLQGQTPLWWARDSGHDTIVTQLLETGKVDPDPKATCGYFEANLAARKWKHPKRPGEYSTFQVLSAARLSEPRYFPRTSS</sequence>
<dbReference type="Pfam" id="PF12796">
    <property type="entry name" value="Ank_2"/>
    <property type="match status" value="2"/>
</dbReference>
<dbReference type="Gene3D" id="1.25.40.20">
    <property type="entry name" value="Ankyrin repeat-containing domain"/>
    <property type="match status" value="4"/>
</dbReference>
<dbReference type="Proteomes" id="UP000177622">
    <property type="component" value="Unassembled WGS sequence"/>
</dbReference>
<dbReference type="InterPro" id="IPR036770">
    <property type="entry name" value="Ankyrin_rpt-contain_sf"/>
</dbReference>
<gene>
    <name evidence="6" type="ORF">PENARI_c008G05413</name>
</gene>
<evidence type="ECO:0000256" key="4">
    <source>
        <dbReference type="SAM" id="MobiDB-lite"/>
    </source>
</evidence>
<keyword evidence="5" id="KW-0472">Membrane</keyword>
<dbReference type="SMART" id="SM00248">
    <property type="entry name" value="ANK"/>
    <property type="match status" value="11"/>
</dbReference>
<evidence type="ECO:0000313" key="6">
    <source>
        <dbReference type="EMBL" id="OGE53354.1"/>
    </source>
</evidence>
<feature type="transmembrane region" description="Helical" evidence="5">
    <location>
        <begin position="144"/>
        <end position="171"/>
    </location>
</feature>
<evidence type="ECO:0000256" key="1">
    <source>
        <dbReference type="ARBA" id="ARBA00022737"/>
    </source>
</evidence>
<keyword evidence="2 3" id="KW-0040">ANK repeat</keyword>
<dbReference type="OrthoDB" id="7464126at2759"/>
<evidence type="ECO:0000256" key="5">
    <source>
        <dbReference type="SAM" id="Phobius"/>
    </source>
</evidence>
<feature type="compositionally biased region" description="Low complexity" evidence="4">
    <location>
        <begin position="370"/>
        <end position="386"/>
    </location>
</feature>
<evidence type="ECO:0000313" key="7">
    <source>
        <dbReference type="Proteomes" id="UP000177622"/>
    </source>
</evidence>
<keyword evidence="5" id="KW-0812">Transmembrane</keyword>
<dbReference type="Pfam" id="PF13637">
    <property type="entry name" value="Ank_4"/>
    <property type="match status" value="1"/>
</dbReference>
<comment type="caution">
    <text evidence="6">The sequence shown here is derived from an EMBL/GenBank/DDBJ whole genome shotgun (WGS) entry which is preliminary data.</text>
</comment>
<dbReference type="PROSITE" id="PS50297">
    <property type="entry name" value="ANK_REP_REGION"/>
    <property type="match status" value="4"/>
</dbReference>
<feature type="compositionally biased region" description="Basic and acidic residues" evidence="4">
    <location>
        <begin position="113"/>
        <end position="124"/>
    </location>
</feature>
<dbReference type="PROSITE" id="PS50088">
    <property type="entry name" value="ANK_REPEAT"/>
    <property type="match status" value="4"/>
</dbReference>
<proteinExistence type="predicted"/>
<dbReference type="InterPro" id="IPR002110">
    <property type="entry name" value="Ankyrin_rpt"/>
</dbReference>